<feature type="non-terminal residue" evidence="1">
    <location>
        <position position="1"/>
    </location>
</feature>
<organism evidence="1 2">
    <name type="scientific">Cetraspora pellucida</name>
    <dbReference type="NCBI Taxonomy" id="1433469"/>
    <lineage>
        <taxon>Eukaryota</taxon>
        <taxon>Fungi</taxon>
        <taxon>Fungi incertae sedis</taxon>
        <taxon>Mucoromycota</taxon>
        <taxon>Glomeromycotina</taxon>
        <taxon>Glomeromycetes</taxon>
        <taxon>Diversisporales</taxon>
        <taxon>Gigasporaceae</taxon>
        <taxon>Cetraspora</taxon>
    </lineage>
</organism>
<reference evidence="1" key="1">
    <citation type="submission" date="2021-06" db="EMBL/GenBank/DDBJ databases">
        <authorList>
            <person name="Kallberg Y."/>
            <person name="Tangrot J."/>
            <person name="Rosling A."/>
        </authorList>
    </citation>
    <scope>NUCLEOTIDE SEQUENCE</scope>
    <source>
        <strain evidence="1">28 12/20/2015</strain>
    </source>
</reference>
<dbReference type="Proteomes" id="UP000789366">
    <property type="component" value="Unassembled WGS sequence"/>
</dbReference>
<accession>A0ACA9P9V2</accession>
<keyword evidence="2" id="KW-1185">Reference proteome</keyword>
<name>A0ACA9P9V2_9GLOM</name>
<protein>
    <submittedName>
        <fullName evidence="1">3375_t:CDS:1</fullName>
    </submittedName>
</protein>
<sequence length="61" mass="7109">KDYSIQDSEVKNFIAKRQIYDEFTTLRYKLALLAAKFCLTHIAAMLQDLIQQIEQANSDRS</sequence>
<gene>
    <name evidence="1" type="ORF">SPELUC_LOCUS10815</name>
</gene>
<evidence type="ECO:0000313" key="1">
    <source>
        <dbReference type="EMBL" id="CAG8692214.1"/>
    </source>
</evidence>
<proteinExistence type="predicted"/>
<dbReference type="EMBL" id="CAJVPW010021162">
    <property type="protein sequence ID" value="CAG8692214.1"/>
    <property type="molecule type" value="Genomic_DNA"/>
</dbReference>
<evidence type="ECO:0000313" key="2">
    <source>
        <dbReference type="Proteomes" id="UP000789366"/>
    </source>
</evidence>
<comment type="caution">
    <text evidence="1">The sequence shown here is derived from an EMBL/GenBank/DDBJ whole genome shotgun (WGS) entry which is preliminary data.</text>
</comment>